<evidence type="ECO:0000313" key="7">
    <source>
        <dbReference type="Proteomes" id="UP000030907"/>
    </source>
</evidence>
<keyword evidence="2 6" id="KW-0560">Oxidoreductase</keyword>
<evidence type="ECO:0000259" key="4">
    <source>
        <dbReference type="Pfam" id="PF00465"/>
    </source>
</evidence>
<dbReference type="STRING" id="1515612.SKP52_13010"/>
<dbReference type="Gene3D" id="1.20.1090.10">
    <property type="entry name" value="Dehydroquinate synthase-like - alpha domain"/>
    <property type="match status" value="1"/>
</dbReference>
<evidence type="ECO:0000256" key="2">
    <source>
        <dbReference type="ARBA" id="ARBA00023002"/>
    </source>
</evidence>
<keyword evidence="7" id="KW-1185">Reference proteome</keyword>
<evidence type="ECO:0000259" key="5">
    <source>
        <dbReference type="Pfam" id="PF25137"/>
    </source>
</evidence>
<dbReference type="GO" id="GO:0046872">
    <property type="term" value="F:metal ion binding"/>
    <property type="evidence" value="ECO:0007669"/>
    <property type="project" value="InterPro"/>
</dbReference>
<dbReference type="AlphaFoldDB" id="A0A0A7PHK8"/>
<reference evidence="6 7" key="1">
    <citation type="journal article" date="2015" name="Int. J. Syst. Evol. Microbiol.">
        <title>Description of Sphingopyxis fribergensis sp. nov. - a soil bacterium with the ability to degrade styrene and phenylacetic acid.</title>
        <authorList>
            <person name="Oelschlagel M."/>
            <person name="Ruckert C."/>
            <person name="Kalinowski J."/>
            <person name="Schmidt G."/>
            <person name="Schlomann M."/>
            <person name="Tischler D."/>
        </authorList>
    </citation>
    <scope>NUCLEOTIDE SEQUENCE [LARGE SCALE GENOMIC DNA]</scope>
    <source>
        <strain evidence="6 7">Kp5.2</strain>
    </source>
</reference>
<accession>A0A0A7PHK8</accession>
<feature type="domain" description="Fe-containing alcohol dehydrogenase-like C-terminal" evidence="5">
    <location>
        <begin position="166"/>
        <end position="346"/>
    </location>
</feature>
<comment type="similarity">
    <text evidence="1">Belongs to the iron-containing alcohol dehydrogenase family.</text>
</comment>
<dbReference type="CDD" id="cd08177">
    <property type="entry name" value="MAR"/>
    <property type="match status" value="1"/>
</dbReference>
<dbReference type="Proteomes" id="UP000030907">
    <property type="component" value="Chromosome"/>
</dbReference>
<dbReference type="Pfam" id="PF25137">
    <property type="entry name" value="ADH_Fe_C"/>
    <property type="match status" value="1"/>
</dbReference>
<dbReference type="Pfam" id="PF00465">
    <property type="entry name" value="Fe-ADH"/>
    <property type="match status" value="1"/>
</dbReference>
<evidence type="ECO:0000313" key="6">
    <source>
        <dbReference type="EMBL" id="AJA09490.1"/>
    </source>
</evidence>
<organism evidence="6 7">
    <name type="scientific">Sphingopyxis fribergensis</name>
    <dbReference type="NCBI Taxonomy" id="1515612"/>
    <lineage>
        <taxon>Bacteria</taxon>
        <taxon>Pseudomonadati</taxon>
        <taxon>Pseudomonadota</taxon>
        <taxon>Alphaproteobacteria</taxon>
        <taxon>Sphingomonadales</taxon>
        <taxon>Sphingomonadaceae</taxon>
        <taxon>Sphingopyxis</taxon>
    </lineage>
</organism>
<dbReference type="EC" id="1.3.1.32" evidence="6"/>
<dbReference type="KEGG" id="sphk:SKP52_13010"/>
<protein>
    <submittedName>
        <fullName evidence="6">Maleylacetate reductase</fullName>
        <ecNumber evidence="6">1.3.1.32</ecNumber>
    </submittedName>
</protein>
<feature type="domain" description="Alcohol dehydrogenase iron-type/glycerol dehydrogenase GldA" evidence="4">
    <location>
        <begin position="10"/>
        <end position="152"/>
    </location>
</feature>
<dbReference type="EMBL" id="CP009122">
    <property type="protein sequence ID" value="AJA09490.1"/>
    <property type="molecule type" value="Genomic_DNA"/>
</dbReference>
<dbReference type="SUPFAM" id="SSF56796">
    <property type="entry name" value="Dehydroquinate synthase-like"/>
    <property type="match status" value="1"/>
</dbReference>
<evidence type="ECO:0000256" key="1">
    <source>
        <dbReference type="ARBA" id="ARBA00007358"/>
    </source>
</evidence>
<dbReference type="InterPro" id="IPR056798">
    <property type="entry name" value="ADH_Fe_C"/>
</dbReference>
<dbReference type="Gene3D" id="3.40.50.1970">
    <property type="match status" value="1"/>
</dbReference>
<dbReference type="HOGENOM" id="CLU_007207_0_1_5"/>
<dbReference type="PANTHER" id="PTHR11496">
    <property type="entry name" value="ALCOHOL DEHYDROGENASE"/>
    <property type="match status" value="1"/>
</dbReference>
<name>A0A0A7PHK8_9SPHN</name>
<gene>
    <name evidence="6" type="primary">tftE</name>
    <name evidence="6" type="ORF">SKP52_13010</name>
</gene>
<proteinExistence type="inferred from homology"/>
<dbReference type="GO" id="GO:0004022">
    <property type="term" value="F:alcohol dehydrogenase (NAD+) activity"/>
    <property type="evidence" value="ECO:0007669"/>
    <property type="project" value="TreeGrafter"/>
</dbReference>
<sequence>MQSFIYKSAPTRVIFGSGTVSQLAAEMELLSVRRALFLSTPEQAGDAEAIAATVGDRDIGIYSNATMHTPVEVTDDAMTTVTACNADVVVAIGGGSTIGLSKAIALRTDLPQIVLPTSYAGSEMTAIIGQTEGGRKTTQTTPRVQPEVVIYDVDLTMSLPPAMAGTSGINAIAHAVEALYAQDRNPVISLMAEEAVRALAEALPRIVADPGAVDPRGGALYGAWLCGMCLGSTGAALHHKICHVLGGSFGMPHAETHTVMLPHVTAYNAPAAPEAMASLSRALGSPDPARALFDLAGAVGARRSLRELGLTLDAAVEAGRLTFENAYWNPRPLDAEALESMMRRAWAGEPPKP</sequence>
<dbReference type="InterPro" id="IPR039697">
    <property type="entry name" value="Alcohol_dehydrogenase_Fe"/>
</dbReference>
<dbReference type="InterPro" id="IPR034786">
    <property type="entry name" value="MAR"/>
</dbReference>
<dbReference type="InterPro" id="IPR001670">
    <property type="entry name" value="ADH_Fe/GldA"/>
</dbReference>
<dbReference type="GO" id="GO:0018506">
    <property type="term" value="F:maleylacetate reductase activity"/>
    <property type="evidence" value="ECO:0007669"/>
    <property type="project" value="UniProtKB-EC"/>
</dbReference>
<dbReference type="PANTHER" id="PTHR11496:SF102">
    <property type="entry name" value="ALCOHOL DEHYDROGENASE 4"/>
    <property type="match status" value="1"/>
</dbReference>
<keyword evidence="3" id="KW-0520">NAD</keyword>
<dbReference type="RefSeq" id="WP_187337257.1">
    <property type="nucleotide sequence ID" value="NZ_CP009122.1"/>
</dbReference>
<evidence type="ECO:0000256" key="3">
    <source>
        <dbReference type="ARBA" id="ARBA00023027"/>
    </source>
</evidence>